<reference evidence="6" key="1">
    <citation type="journal article" date="2014" name="Genome Announc.">
        <title>Draft genome sequence of Weissella oryzae SG25T, isolated from fermented rice grains.</title>
        <authorList>
            <person name="Tanizawa Y."/>
            <person name="Fujisawa T."/>
            <person name="Mochizuki T."/>
            <person name="Kaminuma E."/>
            <person name="Suzuki Y."/>
            <person name="Nakamura Y."/>
            <person name="Tohno M."/>
        </authorList>
    </citation>
    <scope>NUCLEOTIDE SEQUENCE [LARGE SCALE GENOMIC DNA]</scope>
    <source>
        <strain evidence="6">DSM 25784 / JCM 18191 / LMG 30913 / SG25</strain>
    </source>
</reference>
<evidence type="ECO:0000256" key="4">
    <source>
        <dbReference type="PIRSR" id="PIRSR605754-1"/>
    </source>
</evidence>
<dbReference type="InterPro" id="IPR005754">
    <property type="entry name" value="Sortase"/>
</dbReference>
<accession>A0A069CSF8</accession>
<sequence length="253" mass="28388">MAIKLRSPSKKRQKRWILLFFTLVIIASSLGIGYQVFKPQIWGYLAGLRVTKNLSNTGQIHKQGRPDKSIIYGNNDLNGLNNNHAQGKLELRGYLSLPLQNGVRVSIKTMPIYEGTSENVLKNGAGTAKPNEVLGQNNLAVEAHNFADNSTFFSPLQARVSVSAKPLVYLYDGTNIYVYQLTTWDKLPLSRSDVLEDTAVSTSTPQITLSTCFEEYPDYYHAKYRVVVTGHLVNQVAFSNAQKQVQNLFRFNK</sequence>
<gene>
    <name evidence="5" type="primary">srtA</name>
    <name evidence="5" type="ORF">WOSG25_050220</name>
</gene>
<feature type="active site" description="Proton donor/acceptor" evidence="4">
    <location>
        <position position="144"/>
    </location>
</feature>
<dbReference type="GO" id="GO:0006508">
    <property type="term" value="P:proteolysis"/>
    <property type="evidence" value="ECO:0007669"/>
    <property type="project" value="UniProtKB-KW"/>
</dbReference>
<dbReference type="InterPro" id="IPR042007">
    <property type="entry name" value="Sortase_A"/>
</dbReference>
<dbReference type="SUPFAM" id="SSF63817">
    <property type="entry name" value="Sortase"/>
    <property type="match status" value="1"/>
</dbReference>
<dbReference type="EMBL" id="DF820488">
    <property type="protein sequence ID" value="GAK30750.1"/>
    <property type="molecule type" value="Genomic_DNA"/>
</dbReference>
<keyword evidence="3" id="KW-0788">Thiol protease</keyword>
<dbReference type="STRING" id="1329250.WOSG25_050220"/>
<organism evidence="5 6">
    <name type="scientific">Weissella oryzae (strain DSM 25784 / JCM 18191 / LMG 30913 / SG25)</name>
    <dbReference type="NCBI Taxonomy" id="1329250"/>
    <lineage>
        <taxon>Bacteria</taxon>
        <taxon>Bacillati</taxon>
        <taxon>Bacillota</taxon>
        <taxon>Bacilli</taxon>
        <taxon>Lactobacillales</taxon>
        <taxon>Lactobacillaceae</taxon>
        <taxon>Weissella</taxon>
    </lineage>
</organism>
<dbReference type="Pfam" id="PF04203">
    <property type="entry name" value="Sortase"/>
    <property type="match status" value="1"/>
</dbReference>
<dbReference type="GO" id="GO:0008234">
    <property type="term" value="F:cysteine-type peptidase activity"/>
    <property type="evidence" value="ECO:0007669"/>
    <property type="project" value="UniProtKB-KW"/>
</dbReference>
<proteinExistence type="predicted"/>
<protein>
    <submittedName>
        <fullName evidence="5">Putative sortase</fullName>
    </submittedName>
</protein>
<evidence type="ECO:0000256" key="2">
    <source>
        <dbReference type="ARBA" id="ARBA00022801"/>
    </source>
</evidence>
<dbReference type="AlphaFoldDB" id="A0A069CSF8"/>
<dbReference type="eggNOG" id="COG3764">
    <property type="taxonomic scope" value="Bacteria"/>
</dbReference>
<dbReference type="CDD" id="cd06165">
    <property type="entry name" value="Sortase_A"/>
    <property type="match status" value="1"/>
</dbReference>
<evidence type="ECO:0000313" key="6">
    <source>
        <dbReference type="Proteomes" id="UP000030643"/>
    </source>
</evidence>
<dbReference type="OrthoDB" id="1648028at2"/>
<dbReference type="InterPro" id="IPR023365">
    <property type="entry name" value="Sortase_dom-sf"/>
</dbReference>
<evidence type="ECO:0000313" key="5">
    <source>
        <dbReference type="EMBL" id="GAK30750.1"/>
    </source>
</evidence>
<name>A0A069CSF8_WEIOS</name>
<evidence type="ECO:0000256" key="3">
    <source>
        <dbReference type="ARBA" id="ARBA00022807"/>
    </source>
</evidence>
<dbReference type="Gene3D" id="2.40.260.10">
    <property type="entry name" value="Sortase"/>
    <property type="match status" value="1"/>
</dbReference>
<feature type="active site" description="Acyl-thioester intermediate" evidence="4">
    <location>
        <position position="212"/>
    </location>
</feature>
<evidence type="ECO:0000256" key="1">
    <source>
        <dbReference type="ARBA" id="ARBA00022670"/>
    </source>
</evidence>
<dbReference type="RefSeq" id="WP_027698832.1">
    <property type="nucleotide sequence ID" value="NZ_DF820488.1"/>
</dbReference>
<keyword evidence="1" id="KW-0645">Protease</keyword>
<dbReference type="Proteomes" id="UP000030643">
    <property type="component" value="Unassembled WGS sequence"/>
</dbReference>
<keyword evidence="6" id="KW-1185">Reference proteome</keyword>
<keyword evidence="2" id="KW-0378">Hydrolase</keyword>